<dbReference type="Pfam" id="PF12840">
    <property type="entry name" value="HTH_20"/>
    <property type="match status" value="1"/>
</dbReference>
<dbReference type="FunFam" id="3.40.250.10:FF:000039">
    <property type="entry name" value="ArsR family transcriptional regulator"/>
    <property type="match status" value="1"/>
</dbReference>
<dbReference type="PROSITE" id="PS50987">
    <property type="entry name" value="HTH_ARSR_2"/>
    <property type="match status" value="1"/>
</dbReference>
<dbReference type="AlphaFoldDB" id="A0A380QJX6"/>
<dbReference type="STRING" id="29486.UGYR_03100"/>
<feature type="domain" description="HTH arsR-type" evidence="2">
    <location>
        <begin position="8"/>
        <end position="102"/>
    </location>
</feature>
<dbReference type="GO" id="GO:0003700">
    <property type="term" value="F:DNA-binding transcription factor activity"/>
    <property type="evidence" value="ECO:0007669"/>
    <property type="project" value="InterPro"/>
</dbReference>
<dbReference type="NCBIfam" id="NF033788">
    <property type="entry name" value="HTH_metalloreg"/>
    <property type="match status" value="1"/>
</dbReference>
<dbReference type="InterPro" id="IPR001845">
    <property type="entry name" value="HTH_ArsR_DNA-bd_dom"/>
</dbReference>
<dbReference type="PRINTS" id="PR00778">
    <property type="entry name" value="HTHARSR"/>
</dbReference>
<dbReference type="SMART" id="SM00450">
    <property type="entry name" value="RHOD"/>
    <property type="match status" value="1"/>
</dbReference>
<dbReference type="CDD" id="cd00158">
    <property type="entry name" value="RHOD"/>
    <property type="match status" value="1"/>
</dbReference>
<dbReference type="SMART" id="SM00418">
    <property type="entry name" value="HTH_ARSR"/>
    <property type="match status" value="1"/>
</dbReference>
<accession>A0A380QJX6</accession>
<dbReference type="InterPro" id="IPR001763">
    <property type="entry name" value="Rhodanese-like_dom"/>
</dbReference>
<dbReference type="RefSeq" id="WP_038243312.1">
    <property type="nucleotide sequence ID" value="NZ_CABIHR010000025.1"/>
</dbReference>
<protein>
    <submittedName>
        <fullName evidence="3">Transcription regulator ArsR</fullName>
    </submittedName>
</protein>
<dbReference type="Proteomes" id="UP000255169">
    <property type="component" value="Unassembled WGS sequence"/>
</dbReference>
<feature type="domain" description="Rhodanese" evidence="1">
    <location>
        <begin position="132"/>
        <end position="221"/>
    </location>
</feature>
<gene>
    <name evidence="3" type="ORF">NCTC10476_00107</name>
</gene>
<dbReference type="GeneID" id="66879720"/>
<dbReference type="InterPro" id="IPR050229">
    <property type="entry name" value="GlpE_sulfurtransferase"/>
</dbReference>
<evidence type="ECO:0000259" key="2">
    <source>
        <dbReference type="PROSITE" id="PS50987"/>
    </source>
</evidence>
<proteinExistence type="predicted"/>
<dbReference type="GO" id="GO:0004792">
    <property type="term" value="F:thiosulfate-cyanide sulfurtransferase activity"/>
    <property type="evidence" value="ECO:0007669"/>
    <property type="project" value="InterPro"/>
</dbReference>
<evidence type="ECO:0000259" key="1">
    <source>
        <dbReference type="PROSITE" id="PS50206"/>
    </source>
</evidence>
<dbReference type="InterPro" id="IPR011991">
    <property type="entry name" value="ArsR-like_HTH"/>
</dbReference>
<dbReference type="Gene3D" id="1.10.10.10">
    <property type="entry name" value="Winged helix-like DNA-binding domain superfamily/Winged helix DNA-binding domain"/>
    <property type="match status" value="1"/>
</dbReference>
<organism evidence="3 4">
    <name type="scientific">Yersinia ruckeri</name>
    <dbReference type="NCBI Taxonomy" id="29486"/>
    <lineage>
        <taxon>Bacteria</taxon>
        <taxon>Pseudomonadati</taxon>
        <taxon>Pseudomonadota</taxon>
        <taxon>Gammaproteobacteria</taxon>
        <taxon>Enterobacterales</taxon>
        <taxon>Yersiniaceae</taxon>
        <taxon>Yersinia</taxon>
    </lineage>
</organism>
<name>A0A380QJX6_YERRU</name>
<dbReference type="OrthoDB" id="9814704at2"/>
<dbReference type="EMBL" id="UHJG01000001">
    <property type="protein sequence ID" value="SUP98565.1"/>
    <property type="molecule type" value="Genomic_DNA"/>
</dbReference>
<keyword evidence="4" id="KW-1185">Reference proteome</keyword>
<dbReference type="SUPFAM" id="SSF52821">
    <property type="entry name" value="Rhodanese/Cell cycle control phosphatase"/>
    <property type="match status" value="1"/>
</dbReference>
<dbReference type="Pfam" id="PF00581">
    <property type="entry name" value="Rhodanese"/>
    <property type="match status" value="1"/>
</dbReference>
<dbReference type="PANTHER" id="PTHR43031:SF1">
    <property type="entry name" value="PYRIDINE NUCLEOTIDE-DISULPHIDE OXIDOREDUCTASE"/>
    <property type="match status" value="1"/>
</dbReference>
<dbReference type="Gene3D" id="3.40.250.10">
    <property type="entry name" value="Rhodanese-like domain"/>
    <property type="match status" value="1"/>
</dbReference>
<dbReference type="PANTHER" id="PTHR43031">
    <property type="entry name" value="FAD-DEPENDENT OXIDOREDUCTASE"/>
    <property type="match status" value="1"/>
</dbReference>
<dbReference type="PROSITE" id="PS50206">
    <property type="entry name" value="RHODANESE_3"/>
    <property type="match status" value="1"/>
</dbReference>
<dbReference type="InterPro" id="IPR036873">
    <property type="entry name" value="Rhodanese-like_dom_sf"/>
</dbReference>
<evidence type="ECO:0000313" key="4">
    <source>
        <dbReference type="Proteomes" id="UP000255169"/>
    </source>
</evidence>
<dbReference type="InterPro" id="IPR001307">
    <property type="entry name" value="Thiosulphate_STrfase_CS"/>
</dbReference>
<dbReference type="CDD" id="cd00090">
    <property type="entry name" value="HTH_ARSR"/>
    <property type="match status" value="1"/>
</dbReference>
<dbReference type="InterPro" id="IPR036388">
    <property type="entry name" value="WH-like_DNA-bd_sf"/>
</dbReference>
<sequence>MSTNNENINHPVFHELAEVTRSLGNAHRLILLEHISQGERSVERLAELANISIANASQHLQHLKRVGFVQARRDGKNVLYSLGRGPVQNLLTAIRQYVEYRHNEMSNFVSETLNQRERFESVSREELLNRLNEGDVTLLDVRPYEEFSHGHLPGAINIPVEQLEGRLSELPLAQDIVAYCRGPYCVLSVNAMKVLREHGYNVRCLEDGFPEWKAAGLEVQNHR</sequence>
<evidence type="ECO:0000313" key="3">
    <source>
        <dbReference type="EMBL" id="SUP98565.1"/>
    </source>
</evidence>
<dbReference type="SUPFAM" id="SSF46785">
    <property type="entry name" value="Winged helix' DNA-binding domain"/>
    <property type="match status" value="1"/>
</dbReference>
<reference evidence="3 4" key="1">
    <citation type="submission" date="2018-06" db="EMBL/GenBank/DDBJ databases">
        <authorList>
            <consortium name="Pathogen Informatics"/>
            <person name="Doyle S."/>
        </authorList>
    </citation>
    <scope>NUCLEOTIDE SEQUENCE [LARGE SCALE GENOMIC DNA]</scope>
    <source>
        <strain evidence="3 4">NCTC10476</strain>
    </source>
</reference>
<dbReference type="KEGG" id="yrb:UGYR_03100"/>
<dbReference type="PROSITE" id="PS00380">
    <property type="entry name" value="RHODANESE_1"/>
    <property type="match status" value="1"/>
</dbReference>
<dbReference type="InterPro" id="IPR036390">
    <property type="entry name" value="WH_DNA-bd_sf"/>
</dbReference>